<reference evidence="1 2" key="1">
    <citation type="submission" date="2023-12" db="EMBL/GenBank/DDBJ databases">
        <title>A high-quality genome assembly for Dillenia turbinata (Dilleniales).</title>
        <authorList>
            <person name="Chanderbali A."/>
        </authorList>
    </citation>
    <scope>NUCLEOTIDE SEQUENCE [LARGE SCALE GENOMIC DNA]</scope>
    <source>
        <strain evidence="1">LSX21</strain>
        <tissue evidence="1">Leaf</tissue>
    </source>
</reference>
<sequence length="208" mass="24151">QYIKHKAEQNSIKNLLSMSVGFKRNLPLPAPPAIASILRSKAIEFLEKWNASFDAAQIQQERRERELRTNEILLNKFEIIKENFASIKSEIQLTIDEIGECLDILHLDSLKEAEKVHENSENKVELYKLLIIKHLVAVQEYISILIRVEVTDNRFKDSALKEFIDILNHIQSIKRRCEESSCALPNTKDDGEEDIWEGNYLRRVAIHT</sequence>
<accession>A0AAN8ZPQ5</accession>
<dbReference type="GO" id="GO:0000993">
    <property type="term" value="F:RNA polymerase II complex binding"/>
    <property type="evidence" value="ECO:0007669"/>
    <property type="project" value="TreeGrafter"/>
</dbReference>
<dbReference type="GO" id="GO:0009411">
    <property type="term" value="P:response to UV"/>
    <property type="evidence" value="ECO:0007669"/>
    <property type="project" value="InterPro"/>
</dbReference>
<dbReference type="Proteomes" id="UP001370490">
    <property type="component" value="Unassembled WGS sequence"/>
</dbReference>
<protein>
    <submittedName>
        <fullName evidence="1">Uncharacterized protein</fullName>
    </submittedName>
</protein>
<comment type="caution">
    <text evidence="1">The sequence shown here is derived from an EMBL/GenBank/DDBJ whole genome shotgun (WGS) entry which is preliminary data.</text>
</comment>
<dbReference type="InterPro" id="IPR049408">
    <property type="entry name" value="UVSSA_N_a-solenoid_rpt"/>
</dbReference>
<dbReference type="InterPro" id="IPR018610">
    <property type="entry name" value="UVSSA"/>
</dbReference>
<gene>
    <name evidence="1" type="ORF">RJ641_027530</name>
</gene>
<keyword evidence="2" id="KW-1185">Reference proteome</keyword>
<organism evidence="1 2">
    <name type="scientific">Dillenia turbinata</name>
    <dbReference type="NCBI Taxonomy" id="194707"/>
    <lineage>
        <taxon>Eukaryota</taxon>
        <taxon>Viridiplantae</taxon>
        <taxon>Streptophyta</taxon>
        <taxon>Embryophyta</taxon>
        <taxon>Tracheophyta</taxon>
        <taxon>Spermatophyta</taxon>
        <taxon>Magnoliopsida</taxon>
        <taxon>eudicotyledons</taxon>
        <taxon>Gunneridae</taxon>
        <taxon>Pentapetalae</taxon>
        <taxon>Dilleniales</taxon>
        <taxon>Dilleniaceae</taxon>
        <taxon>Dillenia</taxon>
    </lineage>
</organism>
<dbReference type="GO" id="GO:0006283">
    <property type="term" value="P:transcription-coupled nucleotide-excision repair"/>
    <property type="evidence" value="ECO:0007669"/>
    <property type="project" value="TreeGrafter"/>
</dbReference>
<feature type="non-terminal residue" evidence="1">
    <location>
        <position position="1"/>
    </location>
</feature>
<dbReference type="GO" id="GO:0005694">
    <property type="term" value="C:chromosome"/>
    <property type="evidence" value="ECO:0007669"/>
    <property type="project" value="TreeGrafter"/>
</dbReference>
<dbReference type="EMBL" id="JBAMMX010000004">
    <property type="protein sequence ID" value="KAK6942153.1"/>
    <property type="molecule type" value="Genomic_DNA"/>
</dbReference>
<proteinExistence type="predicted"/>
<name>A0AAN8ZPQ5_9MAGN</name>
<dbReference type="Pfam" id="PF20867">
    <property type="entry name" value="UVSSA_N"/>
    <property type="match status" value="1"/>
</dbReference>
<dbReference type="PANTHER" id="PTHR28670">
    <property type="entry name" value="UV-STIMULATED SCAFFOLD PROTEIN A"/>
    <property type="match status" value="1"/>
</dbReference>
<evidence type="ECO:0000313" key="1">
    <source>
        <dbReference type="EMBL" id="KAK6942153.1"/>
    </source>
</evidence>
<dbReference type="AlphaFoldDB" id="A0AAN8ZPQ5"/>
<evidence type="ECO:0000313" key="2">
    <source>
        <dbReference type="Proteomes" id="UP001370490"/>
    </source>
</evidence>
<dbReference type="PANTHER" id="PTHR28670:SF1">
    <property type="entry name" value="UV-STIMULATED SCAFFOLD PROTEIN A"/>
    <property type="match status" value="1"/>
</dbReference>